<dbReference type="Proteomes" id="UP000230821">
    <property type="component" value="Unassembled WGS sequence"/>
</dbReference>
<dbReference type="InterPro" id="IPR004528">
    <property type="entry name" value="KdsB"/>
</dbReference>
<keyword evidence="5" id="KW-0963">Cytoplasm</keyword>
<dbReference type="Gene3D" id="3.90.550.10">
    <property type="entry name" value="Spore Coat Polysaccharide Biosynthesis Protein SpsA, Chain A"/>
    <property type="match status" value="1"/>
</dbReference>
<dbReference type="FunFam" id="3.90.550.10:FF:000011">
    <property type="entry name" value="3-deoxy-manno-octulosonate cytidylyltransferase"/>
    <property type="match status" value="1"/>
</dbReference>
<sequence length="244" mass="27262">MKAVGIIPARYHSTRLEGKPLADIHGQPMIQRVYENVMKADVLDDVLVATDDQRIVEAVEQFGGKAVMTSQEHTTGTDRIAEVAQKLDVQVVINIQGDEPFISPTMIDEVAAPLLDEPEIPMCTLMHEIGEEDFQNSNVVKVVTDLSGFALYFSRSLIPFPRYTEGHHAFEHIGIYGYQKDFLLKLTQLAPTPLEKTEALEQLRVLENGYNIKVIATAAKDYIPLSIDTKEDLERARALIQSLS</sequence>
<keyword evidence="2 5" id="KW-0808">Transferase</keyword>
<dbReference type="AlphaFoldDB" id="A0A2G6KHW7"/>
<dbReference type="GO" id="GO:0005829">
    <property type="term" value="C:cytosol"/>
    <property type="evidence" value="ECO:0007669"/>
    <property type="project" value="TreeGrafter"/>
</dbReference>
<keyword evidence="4 5" id="KW-0448">Lipopolysaccharide biosynthesis</keyword>
<dbReference type="HAMAP" id="MF_00057">
    <property type="entry name" value="KdsB"/>
    <property type="match status" value="1"/>
</dbReference>
<accession>A0A2G6KHW7</accession>
<evidence type="ECO:0000256" key="2">
    <source>
        <dbReference type="ARBA" id="ARBA00022679"/>
    </source>
</evidence>
<dbReference type="NCBIfam" id="TIGR00466">
    <property type="entry name" value="kdsB"/>
    <property type="match status" value="1"/>
</dbReference>
<dbReference type="SUPFAM" id="SSF53448">
    <property type="entry name" value="Nucleotide-diphospho-sugar transferases"/>
    <property type="match status" value="1"/>
</dbReference>
<keyword evidence="3 5" id="KW-0548">Nucleotidyltransferase</keyword>
<comment type="subcellular location">
    <subcellularLocation>
        <location evidence="5">Cytoplasm</location>
    </subcellularLocation>
    <subcellularLocation>
        <location evidence="1">Membrane</location>
    </subcellularLocation>
</comment>
<evidence type="ECO:0000256" key="5">
    <source>
        <dbReference type="HAMAP-Rule" id="MF_00057"/>
    </source>
</evidence>
<comment type="catalytic activity">
    <reaction evidence="5">
        <text>3-deoxy-alpha-D-manno-oct-2-ulosonate + CTP = CMP-3-deoxy-beta-D-manno-octulosonate + diphosphate</text>
        <dbReference type="Rhea" id="RHEA:23448"/>
        <dbReference type="ChEBI" id="CHEBI:33019"/>
        <dbReference type="ChEBI" id="CHEBI:37563"/>
        <dbReference type="ChEBI" id="CHEBI:85986"/>
        <dbReference type="ChEBI" id="CHEBI:85987"/>
        <dbReference type="EC" id="2.7.7.38"/>
    </reaction>
</comment>
<dbReference type="NCBIfam" id="NF003952">
    <property type="entry name" value="PRK05450.1-5"/>
    <property type="match status" value="1"/>
</dbReference>
<dbReference type="CDD" id="cd02517">
    <property type="entry name" value="CMP-KDO-Synthetase"/>
    <property type="match status" value="1"/>
</dbReference>
<dbReference type="GO" id="GO:0033468">
    <property type="term" value="P:CMP-keto-3-deoxy-D-manno-octulosonic acid biosynthetic process"/>
    <property type="evidence" value="ECO:0007669"/>
    <property type="project" value="UniProtKB-UniRule"/>
</dbReference>
<dbReference type="EC" id="2.7.7.38" evidence="5"/>
<dbReference type="InterPro" id="IPR029044">
    <property type="entry name" value="Nucleotide-diphossugar_trans"/>
</dbReference>
<comment type="function">
    <text evidence="5">Activates KDO (a required 8-carbon sugar) for incorporation into bacterial lipopolysaccharide in Gram-negative bacteria.</text>
</comment>
<dbReference type="PANTHER" id="PTHR42866:SF2">
    <property type="entry name" value="3-DEOXY-MANNO-OCTULOSONATE CYTIDYLYLTRANSFERASE, MITOCHONDRIAL"/>
    <property type="match status" value="1"/>
</dbReference>
<evidence type="ECO:0000256" key="3">
    <source>
        <dbReference type="ARBA" id="ARBA00022695"/>
    </source>
</evidence>
<comment type="pathway">
    <text evidence="5">Nucleotide-sugar biosynthesis; CMP-3-deoxy-D-manno-octulosonate biosynthesis; CMP-3-deoxy-D-manno-octulosonate from 3-deoxy-D-manno-octulosonate and CTP: step 1/1.</text>
</comment>
<dbReference type="GO" id="GO:0009103">
    <property type="term" value="P:lipopolysaccharide biosynthetic process"/>
    <property type="evidence" value="ECO:0007669"/>
    <property type="project" value="UniProtKB-UniRule"/>
</dbReference>
<dbReference type="Pfam" id="PF02348">
    <property type="entry name" value="CTP_transf_3"/>
    <property type="match status" value="1"/>
</dbReference>
<protein>
    <recommendedName>
        <fullName evidence="5">3-deoxy-manno-octulosonate cytidylyltransferase</fullName>
        <ecNumber evidence="5">2.7.7.38</ecNumber>
    </recommendedName>
    <alternativeName>
        <fullName evidence="5">CMP-2-keto-3-deoxyoctulosonic acid synthase</fullName>
        <shortName evidence="5">CKS</shortName>
        <shortName evidence="5">CMP-KDO synthase</shortName>
    </alternativeName>
</protein>
<dbReference type="EMBL" id="PDSK01000069">
    <property type="protein sequence ID" value="PIE34970.1"/>
    <property type="molecule type" value="Genomic_DNA"/>
</dbReference>
<dbReference type="InterPro" id="IPR003329">
    <property type="entry name" value="Cytidylyl_trans"/>
</dbReference>
<name>A0A2G6KHW7_9BACT</name>
<proteinExistence type="inferred from homology"/>
<dbReference type="UniPathway" id="UPA00358">
    <property type="reaction ID" value="UER00476"/>
</dbReference>
<dbReference type="GO" id="GO:0008690">
    <property type="term" value="F:3-deoxy-manno-octulosonate cytidylyltransferase activity"/>
    <property type="evidence" value="ECO:0007669"/>
    <property type="project" value="UniProtKB-UniRule"/>
</dbReference>
<dbReference type="PANTHER" id="PTHR42866">
    <property type="entry name" value="3-DEOXY-MANNO-OCTULOSONATE CYTIDYLYLTRANSFERASE"/>
    <property type="match status" value="1"/>
</dbReference>
<comment type="similarity">
    <text evidence="5">Belongs to the KdsB family.</text>
</comment>
<organism evidence="6 7">
    <name type="scientific">candidate division KSB3 bacterium</name>
    <dbReference type="NCBI Taxonomy" id="2044937"/>
    <lineage>
        <taxon>Bacteria</taxon>
        <taxon>candidate division KSB3</taxon>
    </lineage>
</organism>
<reference evidence="6 7" key="1">
    <citation type="submission" date="2017-10" db="EMBL/GenBank/DDBJ databases">
        <title>Novel microbial diversity and functional potential in the marine mammal oral microbiome.</title>
        <authorList>
            <person name="Dudek N.K."/>
            <person name="Sun C.L."/>
            <person name="Burstein D."/>
            <person name="Kantor R.S."/>
            <person name="Aliaga Goltsman D.S."/>
            <person name="Bik E.M."/>
            <person name="Thomas B.C."/>
            <person name="Banfield J.F."/>
            <person name="Relman D.A."/>
        </authorList>
    </citation>
    <scope>NUCLEOTIDE SEQUENCE [LARGE SCALE GENOMIC DNA]</scope>
    <source>
        <strain evidence="6">DOLJORAL78_47_16</strain>
    </source>
</reference>
<dbReference type="NCBIfam" id="NF009905">
    <property type="entry name" value="PRK13368.1"/>
    <property type="match status" value="1"/>
</dbReference>
<dbReference type="NCBIfam" id="NF003950">
    <property type="entry name" value="PRK05450.1-3"/>
    <property type="match status" value="1"/>
</dbReference>
<dbReference type="GO" id="GO:0016020">
    <property type="term" value="C:membrane"/>
    <property type="evidence" value="ECO:0007669"/>
    <property type="project" value="UniProtKB-SubCell"/>
</dbReference>
<evidence type="ECO:0000313" key="6">
    <source>
        <dbReference type="EMBL" id="PIE34970.1"/>
    </source>
</evidence>
<comment type="caution">
    <text evidence="6">The sequence shown here is derived from an EMBL/GenBank/DDBJ whole genome shotgun (WGS) entry which is preliminary data.</text>
</comment>
<gene>
    <name evidence="5 6" type="primary">kdsB</name>
    <name evidence="6" type="ORF">CSA56_06100</name>
</gene>
<evidence type="ECO:0000313" key="7">
    <source>
        <dbReference type="Proteomes" id="UP000230821"/>
    </source>
</evidence>
<evidence type="ECO:0000256" key="1">
    <source>
        <dbReference type="ARBA" id="ARBA00004370"/>
    </source>
</evidence>
<evidence type="ECO:0000256" key="4">
    <source>
        <dbReference type="ARBA" id="ARBA00022985"/>
    </source>
</evidence>